<dbReference type="PANTHER" id="PTHR30290">
    <property type="entry name" value="PERIPLASMIC BINDING COMPONENT OF ABC TRANSPORTER"/>
    <property type="match status" value="1"/>
</dbReference>
<dbReference type="GO" id="GO:0043190">
    <property type="term" value="C:ATP-binding cassette (ABC) transporter complex"/>
    <property type="evidence" value="ECO:0007669"/>
    <property type="project" value="InterPro"/>
</dbReference>
<dbReference type="GO" id="GO:0015833">
    <property type="term" value="P:peptide transport"/>
    <property type="evidence" value="ECO:0007669"/>
    <property type="project" value="TreeGrafter"/>
</dbReference>
<organism evidence="7 8">
    <name type="scientific">Paraburkholderia humisilvae</name>
    <dbReference type="NCBI Taxonomy" id="627669"/>
    <lineage>
        <taxon>Bacteria</taxon>
        <taxon>Pseudomonadati</taxon>
        <taxon>Pseudomonadota</taxon>
        <taxon>Betaproteobacteria</taxon>
        <taxon>Burkholderiales</taxon>
        <taxon>Burkholderiaceae</taxon>
        <taxon>Paraburkholderia</taxon>
    </lineage>
</organism>
<dbReference type="CDD" id="cd08504">
    <property type="entry name" value="PBP2_OppA"/>
    <property type="match status" value="1"/>
</dbReference>
<evidence type="ECO:0000256" key="4">
    <source>
        <dbReference type="ARBA" id="ARBA00022729"/>
    </source>
</evidence>
<keyword evidence="4 5" id="KW-0732">Signal</keyword>
<keyword evidence="8" id="KW-1185">Reference proteome</keyword>
<gene>
    <name evidence="7" type="primary">oppA</name>
    <name evidence="7" type="ORF">LMG29542_00761</name>
</gene>
<comment type="similarity">
    <text evidence="2">Belongs to the bacterial solute-binding protein 5 family.</text>
</comment>
<proteinExistence type="inferred from homology"/>
<dbReference type="InterPro" id="IPR000914">
    <property type="entry name" value="SBP_5_dom"/>
</dbReference>
<dbReference type="EMBL" id="CADIKH010000003">
    <property type="protein sequence ID" value="CAB3748777.1"/>
    <property type="molecule type" value="Genomic_DNA"/>
</dbReference>
<comment type="subcellular location">
    <subcellularLocation>
        <location evidence="1">Cell envelope</location>
    </subcellularLocation>
</comment>
<dbReference type="Gene3D" id="3.10.105.10">
    <property type="entry name" value="Dipeptide-binding Protein, Domain 3"/>
    <property type="match status" value="1"/>
</dbReference>
<dbReference type="AlphaFoldDB" id="A0A6J5D5S6"/>
<evidence type="ECO:0000256" key="3">
    <source>
        <dbReference type="ARBA" id="ARBA00022448"/>
    </source>
</evidence>
<sequence>MRAQHDPLVEFPLKSPMKFKLMFATALSALVVSVAGRAPAATVPAGVTLAAQQELTRDAQVEVESLDPAHIETVMGNTIGCDLFEGLTRVDAAGNVVPGVAQSWTRDAPDRWVFKLRHDARWSNGQPVTAADFIYSWQRLADPKTGSKYTILVEFVKNAKAIVAGKAAPATLGVRAPDPYTLEVTTETPVSFFPDIASKVDLAPVNRDTVAKFGDAWTRAGNMVSNGAYVLSDWQPNNHIVMLKNDKYWDARNVPITRVTYLPIESDETAQRMYQAGQFDVTMSIPSGVYPQLRKQFGSELKSASALGTYYYNLNNQDPALRDKRVRQALSMVIDRDLLTSRLLQSGELPTYGLVVKGTKGADPFIPGWASWPMQKRVEYARGLMKDAGYSDAKPLTLTLTYNTNEQHKKIALFIASEWRTKLGVSTKLENVENKVLLKMRHEGKTQVARNGWFIDYNDSTSFLDLVRCNSPQNDEEYCNPQVDALIEQGNQQTDEAKRTALLTQAHALAMNDYPVIPLYQYATNRLVKPYVGGYSLTNYIDQRVTQDMYIVKH</sequence>
<dbReference type="Gene3D" id="3.40.190.10">
    <property type="entry name" value="Periplasmic binding protein-like II"/>
    <property type="match status" value="1"/>
</dbReference>
<protein>
    <submittedName>
        <fullName evidence="7">Periplasmic oligopeptide-binding protein</fullName>
    </submittedName>
</protein>
<name>A0A6J5D5S6_9BURK</name>
<dbReference type="GO" id="GO:0030288">
    <property type="term" value="C:outer membrane-bounded periplasmic space"/>
    <property type="evidence" value="ECO:0007669"/>
    <property type="project" value="TreeGrafter"/>
</dbReference>
<evidence type="ECO:0000313" key="7">
    <source>
        <dbReference type="EMBL" id="CAB3748777.1"/>
    </source>
</evidence>
<feature type="chain" id="PRO_5026808315" evidence="5">
    <location>
        <begin position="41"/>
        <end position="554"/>
    </location>
</feature>
<dbReference type="PANTHER" id="PTHR30290:SF10">
    <property type="entry name" value="PERIPLASMIC OLIGOPEPTIDE-BINDING PROTEIN-RELATED"/>
    <property type="match status" value="1"/>
</dbReference>
<dbReference type="InterPro" id="IPR039424">
    <property type="entry name" value="SBP_5"/>
</dbReference>
<dbReference type="Proteomes" id="UP000494363">
    <property type="component" value="Unassembled WGS sequence"/>
</dbReference>
<dbReference type="Gene3D" id="3.90.76.10">
    <property type="entry name" value="Dipeptide-binding Protein, Domain 1"/>
    <property type="match status" value="1"/>
</dbReference>
<evidence type="ECO:0000256" key="2">
    <source>
        <dbReference type="ARBA" id="ARBA00005695"/>
    </source>
</evidence>
<evidence type="ECO:0000256" key="1">
    <source>
        <dbReference type="ARBA" id="ARBA00004196"/>
    </source>
</evidence>
<evidence type="ECO:0000313" key="8">
    <source>
        <dbReference type="Proteomes" id="UP000494363"/>
    </source>
</evidence>
<feature type="signal peptide" evidence="5">
    <location>
        <begin position="1"/>
        <end position="40"/>
    </location>
</feature>
<evidence type="ECO:0000259" key="6">
    <source>
        <dbReference type="Pfam" id="PF00496"/>
    </source>
</evidence>
<accession>A0A6J5D5S6</accession>
<dbReference type="PIRSF" id="PIRSF002741">
    <property type="entry name" value="MppA"/>
    <property type="match status" value="1"/>
</dbReference>
<dbReference type="GO" id="GO:1904680">
    <property type="term" value="F:peptide transmembrane transporter activity"/>
    <property type="evidence" value="ECO:0007669"/>
    <property type="project" value="TreeGrafter"/>
</dbReference>
<dbReference type="FunFam" id="3.90.76.10:FF:000001">
    <property type="entry name" value="Oligopeptide ABC transporter substrate-binding protein"/>
    <property type="match status" value="1"/>
</dbReference>
<reference evidence="7 8" key="1">
    <citation type="submission" date="2020-04" db="EMBL/GenBank/DDBJ databases">
        <authorList>
            <person name="De Canck E."/>
        </authorList>
    </citation>
    <scope>NUCLEOTIDE SEQUENCE [LARGE SCALE GENOMIC DNA]</scope>
    <source>
        <strain evidence="7 8">LMG 29542</strain>
    </source>
</reference>
<evidence type="ECO:0000256" key="5">
    <source>
        <dbReference type="SAM" id="SignalP"/>
    </source>
</evidence>
<dbReference type="SUPFAM" id="SSF53850">
    <property type="entry name" value="Periplasmic binding protein-like II"/>
    <property type="match status" value="1"/>
</dbReference>
<keyword evidence="3" id="KW-0813">Transport</keyword>
<feature type="domain" description="Solute-binding protein family 5" evidence="6">
    <location>
        <begin position="95"/>
        <end position="472"/>
    </location>
</feature>
<dbReference type="FunFam" id="3.10.105.10:FF:000001">
    <property type="entry name" value="Oligopeptide ABC transporter, oligopeptide-binding protein"/>
    <property type="match status" value="1"/>
</dbReference>
<dbReference type="InterPro" id="IPR030678">
    <property type="entry name" value="Peptide/Ni-bd"/>
</dbReference>
<dbReference type="Pfam" id="PF00496">
    <property type="entry name" value="SBP_bac_5"/>
    <property type="match status" value="1"/>
</dbReference>